<protein>
    <submittedName>
        <fullName evidence="4">Uncharacterized LOC102020787</fullName>
    </submittedName>
</protein>
<feature type="compositionally biased region" description="Polar residues" evidence="3">
    <location>
        <begin position="59"/>
        <end position="68"/>
    </location>
</feature>
<feature type="region of interest" description="Disordered" evidence="3">
    <location>
        <begin position="180"/>
        <end position="200"/>
    </location>
</feature>
<reference evidence="4" key="2">
    <citation type="submission" date="2025-09" db="UniProtKB">
        <authorList>
            <consortium name="Ensembl"/>
        </authorList>
    </citation>
    <scope>IDENTIFICATION</scope>
</reference>
<dbReference type="GO" id="GO:0009966">
    <property type="term" value="P:regulation of signal transduction"/>
    <property type="evidence" value="ECO:0007669"/>
    <property type="project" value="InterPro"/>
</dbReference>
<dbReference type="Pfam" id="PF04979">
    <property type="entry name" value="IPP-2"/>
    <property type="match status" value="1"/>
</dbReference>
<gene>
    <name evidence="4" type="primary">LOC102020787</name>
</gene>
<dbReference type="PANTHER" id="PTHR12398:SF8">
    <property type="entry name" value="RIKEN CDNA 2810408A11 GENE"/>
    <property type="match status" value="1"/>
</dbReference>
<feature type="compositionally biased region" description="Polar residues" evidence="3">
    <location>
        <begin position="83"/>
        <end position="104"/>
    </location>
</feature>
<proteinExistence type="inferred from homology"/>
<name>A0A8C2YSC7_CHILA</name>
<feature type="compositionally biased region" description="Polar residues" evidence="3">
    <location>
        <begin position="422"/>
        <end position="431"/>
    </location>
</feature>
<feature type="compositionally biased region" description="Polar residues" evidence="3">
    <location>
        <begin position="112"/>
        <end position="125"/>
    </location>
</feature>
<dbReference type="Gene3D" id="6.10.250.1050">
    <property type="match status" value="1"/>
</dbReference>
<evidence type="ECO:0000313" key="4">
    <source>
        <dbReference type="Ensembl" id="ENSCLAP00000019733.1"/>
    </source>
</evidence>
<dbReference type="InterPro" id="IPR007062">
    <property type="entry name" value="PPI-2"/>
</dbReference>
<dbReference type="Ensembl" id="ENSCLAT00000019926.1">
    <property type="protein sequence ID" value="ENSCLAP00000019733.1"/>
    <property type="gene ID" value="ENSCLAG00000013536.1"/>
</dbReference>
<dbReference type="Proteomes" id="UP000694398">
    <property type="component" value="Unassembled WGS sequence"/>
</dbReference>
<organism evidence="4 5">
    <name type="scientific">Chinchilla lanigera</name>
    <name type="common">Long-tailed chinchilla</name>
    <name type="synonym">Chinchilla villidera</name>
    <dbReference type="NCBI Taxonomy" id="34839"/>
    <lineage>
        <taxon>Eukaryota</taxon>
        <taxon>Metazoa</taxon>
        <taxon>Chordata</taxon>
        <taxon>Craniata</taxon>
        <taxon>Vertebrata</taxon>
        <taxon>Euteleostomi</taxon>
        <taxon>Mammalia</taxon>
        <taxon>Eutheria</taxon>
        <taxon>Euarchontoglires</taxon>
        <taxon>Glires</taxon>
        <taxon>Rodentia</taxon>
        <taxon>Hystricomorpha</taxon>
        <taxon>Chinchillidae</taxon>
        <taxon>Chinchilla</taxon>
    </lineage>
</organism>
<reference evidence="4" key="1">
    <citation type="submission" date="2025-08" db="UniProtKB">
        <authorList>
            <consortium name="Ensembl"/>
        </authorList>
    </citation>
    <scope>IDENTIFICATION</scope>
</reference>
<keyword evidence="5" id="KW-1185">Reference proteome</keyword>
<evidence type="ECO:0000313" key="5">
    <source>
        <dbReference type="Proteomes" id="UP000694398"/>
    </source>
</evidence>
<dbReference type="PANTHER" id="PTHR12398">
    <property type="entry name" value="PROTEIN PHOSPHATASE INHIBITOR"/>
    <property type="match status" value="1"/>
</dbReference>
<evidence type="ECO:0000256" key="2">
    <source>
        <dbReference type="ARBA" id="ARBA00023272"/>
    </source>
</evidence>
<evidence type="ECO:0000256" key="3">
    <source>
        <dbReference type="SAM" id="MobiDB-lite"/>
    </source>
</evidence>
<dbReference type="AlphaFoldDB" id="A0A8C2YSC7"/>
<evidence type="ECO:0000256" key="1">
    <source>
        <dbReference type="ARBA" id="ARBA00005472"/>
    </source>
</evidence>
<dbReference type="GeneTree" id="ENSGT00940000163910"/>
<feature type="compositionally biased region" description="Low complexity" evidence="3">
    <location>
        <begin position="29"/>
        <end position="39"/>
    </location>
</feature>
<feature type="region of interest" description="Disordered" evidence="3">
    <location>
        <begin position="1"/>
        <end position="134"/>
    </location>
</feature>
<dbReference type="GO" id="GO:0004864">
    <property type="term" value="F:protein phosphatase inhibitor activity"/>
    <property type="evidence" value="ECO:0007669"/>
    <property type="project" value="UniProtKB-KW"/>
</dbReference>
<sequence>MERQGAASGPRRECPRGATRGVPGGVGGTVTDTTPPSGVLLFQGSGPPLHSGGTIIHSPGSNRASQGAVTLPGRPSQHPREFGSSTSPGEFNTPHPGTSVTAASSPGLGDPTVNSSGSESTSLHPYNSCEDQPRSILRRGNILQEKSPCMEKKKSQHWDEMNILATHHPADKDYGFMKVDEPGTPYHRPQDSDEDLTAGSSHKVTPEVLAERFATMDSFLPKVLQNSGNRSSRAADHFSKTYSSDFYKNRKRHYDEGKFLRPPNNMLLCDDKDSHGGCASISSGGQGVMMAQVPRPMERGWPGALAGAVKDTPEALGTPGSHRWIALDDSSDCTTCKNQFCPGKNPILLETELDEQRKEYYNKGVYLRSCSHPELEDSEDEQQNSESQGMWEAPKGLSDNRSQVAKEPSRPNPENSERERGSSQNPPSWNRRTCESG</sequence>
<accession>A0A8C2YSC7</accession>
<comment type="similarity">
    <text evidence="1">Belongs to the protein phosphatase inhibitor 2 family.</text>
</comment>
<feature type="region of interest" description="Disordered" evidence="3">
    <location>
        <begin position="373"/>
        <end position="437"/>
    </location>
</feature>
<keyword evidence="2" id="KW-0650">Protein phosphatase inhibitor</keyword>